<dbReference type="RefSeq" id="WP_345510133.1">
    <property type="nucleotide sequence ID" value="NZ_BAAAXD010000006.1"/>
</dbReference>
<name>A0ABV5RMR7_9ACTN</name>
<dbReference type="Proteomes" id="UP001589710">
    <property type="component" value="Unassembled WGS sequence"/>
</dbReference>
<protein>
    <submittedName>
        <fullName evidence="5">PP2C family protein-serine/threonine phosphatase</fullName>
        <ecNumber evidence="5">3.1.3.16</ecNumber>
    </submittedName>
</protein>
<dbReference type="SMART" id="SM00331">
    <property type="entry name" value="PP2C_SIG"/>
    <property type="match status" value="1"/>
</dbReference>
<evidence type="ECO:0000256" key="1">
    <source>
        <dbReference type="ARBA" id="ARBA00022801"/>
    </source>
</evidence>
<keyword evidence="3" id="KW-0812">Transmembrane</keyword>
<reference evidence="5 6" key="1">
    <citation type="submission" date="2024-09" db="EMBL/GenBank/DDBJ databases">
        <authorList>
            <person name="Sun Q."/>
            <person name="Mori K."/>
        </authorList>
    </citation>
    <scope>NUCLEOTIDE SEQUENCE [LARGE SCALE GENOMIC DNA]</scope>
    <source>
        <strain evidence="5 6">JCM 3331</strain>
    </source>
</reference>
<dbReference type="InterPro" id="IPR052016">
    <property type="entry name" value="Bact_Sigma-Reg"/>
</dbReference>
<evidence type="ECO:0000259" key="4">
    <source>
        <dbReference type="SMART" id="SM00331"/>
    </source>
</evidence>
<keyword evidence="6" id="KW-1185">Reference proteome</keyword>
<evidence type="ECO:0000256" key="3">
    <source>
        <dbReference type="SAM" id="Phobius"/>
    </source>
</evidence>
<dbReference type="SUPFAM" id="SSF81606">
    <property type="entry name" value="PP2C-like"/>
    <property type="match status" value="1"/>
</dbReference>
<gene>
    <name evidence="5" type="ORF">ACFFTL_44800</name>
</gene>
<feature type="transmembrane region" description="Helical" evidence="3">
    <location>
        <begin position="72"/>
        <end position="90"/>
    </location>
</feature>
<dbReference type="PANTHER" id="PTHR43156:SF2">
    <property type="entry name" value="STAGE II SPORULATION PROTEIN E"/>
    <property type="match status" value="1"/>
</dbReference>
<dbReference type="EC" id="3.1.3.16" evidence="5"/>
<organism evidence="5 6">
    <name type="scientific">Streptomyces yanii</name>
    <dbReference type="NCBI Taxonomy" id="78510"/>
    <lineage>
        <taxon>Bacteria</taxon>
        <taxon>Bacillati</taxon>
        <taxon>Actinomycetota</taxon>
        <taxon>Actinomycetes</taxon>
        <taxon>Kitasatosporales</taxon>
        <taxon>Streptomycetaceae</taxon>
        <taxon>Streptomyces</taxon>
    </lineage>
</organism>
<feature type="domain" description="PPM-type phosphatase" evidence="4">
    <location>
        <begin position="151"/>
        <end position="377"/>
    </location>
</feature>
<evidence type="ECO:0000256" key="2">
    <source>
        <dbReference type="SAM" id="MobiDB-lite"/>
    </source>
</evidence>
<feature type="transmembrane region" description="Helical" evidence="3">
    <location>
        <begin position="47"/>
        <end position="65"/>
    </location>
</feature>
<evidence type="ECO:0000313" key="6">
    <source>
        <dbReference type="Proteomes" id="UP001589710"/>
    </source>
</evidence>
<accession>A0ABV5RMR7</accession>
<feature type="region of interest" description="Disordered" evidence="2">
    <location>
        <begin position="1"/>
        <end position="20"/>
    </location>
</feature>
<dbReference type="InterPro" id="IPR036457">
    <property type="entry name" value="PPM-type-like_dom_sf"/>
</dbReference>
<dbReference type="PANTHER" id="PTHR43156">
    <property type="entry name" value="STAGE II SPORULATION PROTEIN E-RELATED"/>
    <property type="match status" value="1"/>
</dbReference>
<comment type="caution">
    <text evidence="5">The sequence shown here is derived from an EMBL/GenBank/DDBJ whole genome shotgun (WGS) entry which is preliminary data.</text>
</comment>
<sequence length="385" mass="41516">MARGTCGTTRGGRSRLRSPSEAGGWALTAGLVVAILALLVVDIVTGPAFRIIQVSVIAAIIAAMYCTVRQTVVVTVVFFAATVAMYIYSWKEAGVLTTYAVVSGDVAIGAALVRLCALREQRDQLLAQALSASDTVQRFLIRPFPLHTDDATVDGFYDSSTQEALVGGDVYEALSTPHGTRVLIGDVRGKGLSALQAGMATLTSFRECAYNEPTLLGVADRLEQALLRHNQRTEQDTEDGRESGGRRFVTALLLQLDPGGTALIVHCGHVPPFLLTMGSATEVQLTTPGLPLGLDELAPNSRREQKIPFAPGDRLALCTDGVTETRNADGADYPLTARLCSWATLPSPQLIERLQQDLMDFARHEPHDDMAFLLVRRHFSDRDAV</sequence>
<feature type="transmembrane region" description="Helical" evidence="3">
    <location>
        <begin position="22"/>
        <end position="41"/>
    </location>
</feature>
<dbReference type="EMBL" id="JBHMCG010000215">
    <property type="protein sequence ID" value="MFB9579182.1"/>
    <property type="molecule type" value="Genomic_DNA"/>
</dbReference>
<feature type="transmembrane region" description="Helical" evidence="3">
    <location>
        <begin position="96"/>
        <end position="117"/>
    </location>
</feature>
<evidence type="ECO:0000313" key="5">
    <source>
        <dbReference type="EMBL" id="MFB9579182.1"/>
    </source>
</evidence>
<dbReference type="Gene3D" id="3.60.40.10">
    <property type="entry name" value="PPM-type phosphatase domain"/>
    <property type="match status" value="1"/>
</dbReference>
<dbReference type="Pfam" id="PF07228">
    <property type="entry name" value="SpoIIE"/>
    <property type="match status" value="1"/>
</dbReference>
<dbReference type="InterPro" id="IPR001932">
    <property type="entry name" value="PPM-type_phosphatase-like_dom"/>
</dbReference>
<keyword evidence="1 5" id="KW-0378">Hydrolase</keyword>
<keyword evidence="3" id="KW-0472">Membrane</keyword>
<proteinExistence type="predicted"/>
<dbReference type="GO" id="GO:0004722">
    <property type="term" value="F:protein serine/threonine phosphatase activity"/>
    <property type="evidence" value="ECO:0007669"/>
    <property type="project" value="UniProtKB-EC"/>
</dbReference>
<keyword evidence="3" id="KW-1133">Transmembrane helix</keyword>